<feature type="binding site" evidence="1">
    <location>
        <position position="310"/>
    </location>
    <ligand>
        <name>Zn(2+)</name>
        <dbReference type="ChEBI" id="CHEBI:29105"/>
    </ligand>
</feature>
<sequence>MSDELRYIPNDQPLRALSKTPKELFQIALIEFVEKTPVPEAFEEGELIGIFAGFTGIPYMFLQLSRLHPDVRVNGESLRQLAERYMKIGPDAPMLEQDIECGLISEKLSREALTACLSGEMRDVERFIASTAGAASLSPEADKALADEILYGRAGVLFLLRLVRHWVPESKAMLDLQMKAVAARIMEANNHGQDSWVWADKKFLGAVHGDIGIITQLVLCLPELAPELEPHLLRLLSLQFNDGNWPKFVGEGETASDIAQFCHGAPGFVISLQALRPYYPHLSATLDRAVAKGIEITWTKGLLRKEPALCHGVLGNALALPRGEKRDHFLALVEPQAIEEMKQTDPNAFGTANYGMRYCIPMIYSMSSVWVWGVCEQECPQFFAFSDV</sequence>
<accession>A0A168FLC1</accession>
<protein>
    <submittedName>
        <fullName evidence="2">Lanthionine synthetase</fullName>
    </submittedName>
</protein>
<evidence type="ECO:0000313" key="2">
    <source>
        <dbReference type="EMBL" id="OAA75336.1"/>
    </source>
</evidence>
<dbReference type="GO" id="GO:0005886">
    <property type="term" value="C:plasma membrane"/>
    <property type="evidence" value="ECO:0007669"/>
    <property type="project" value="TreeGrafter"/>
</dbReference>
<dbReference type="PANTHER" id="PTHR12736:SF7">
    <property type="entry name" value="LANC-LIKE PROTEIN 3"/>
    <property type="match status" value="1"/>
</dbReference>
<gene>
    <name evidence="2" type="ORF">LEL_07324</name>
</gene>
<dbReference type="Gene3D" id="1.50.10.10">
    <property type="match status" value="1"/>
</dbReference>
<dbReference type="CDD" id="cd04794">
    <property type="entry name" value="euk_LANCL"/>
    <property type="match status" value="1"/>
</dbReference>
<evidence type="ECO:0000313" key="3">
    <source>
        <dbReference type="Proteomes" id="UP000076881"/>
    </source>
</evidence>
<reference evidence="2 3" key="1">
    <citation type="journal article" date="2016" name="Genome Biol. Evol.">
        <title>Divergent and convergent evolution of fungal pathogenicity.</title>
        <authorList>
            <person name="Shang Y."/>
            <person name="Xiao G."/>
            <person name="Zheng P."/>
            <person name="Cen K."/>
            <person name="Zhan S."/>
            <person name="Wang C."/>
        </authorList>
    </citation>
    <scope>NUCLEOTIDE SEQUENCE [LARGE SCALE GENOMIC DNA]</scope>
    <source>
        <strain evidence="2 3">RCEF 1005</strain>
    </source>
</reference>
<dbReference type="SUPFAM" id="SSF158745">
    <property type="entry name" value="LanC-like"/>
    <property type="match status" value="1"/>
</dbReference>
<keyword evidence="1" id="KW-0862">Zinc</keyword>
<dbReference type="Pfam" id="PF05147">
    <property type="entry name" value="LANC_like"/>
    <property type="match status" value="1"/>
</dbReference>
<evidence type="ECO:0000256" key="1">
    <source>
        <dbReference type="PIRSR" id="PIRSR607822-1"/>
    </source>
</evidence>
<dbReference type="SMART" id="SM01260">
    <property type="entry name" value="LANC_like"/>
    <property type="match status" value="1"/>
</dbReference>
<dbReference type="AlphaFoldDB" id="A0A168FLC1"/>
<dbReference type="Proteomes" id="UP000076881">
    <property type="component" value="Unassembled WGS sequence"/>
</dbReference>
<dbReference type="GO" id="GO:0005975">
    <property type="term" value="P:carbohydrate metabolic process"/>
    <property type="evidence" value="ECO:0007669"/>
    <property type="project" value="InterPro"/>
</dbReference>
<organism evidence="2 3">
    <name type="scientific">Akanthomyces lecanii RCEF 1005</name>
    <dbReference type="NCBI Taxonomy" id="1081108"/>
    <lineage>
        <taxon>Eukaryota</taxon>
        <taxon>Fungi</taxon>
        <taxon>Dikarya</taxon>
        <taxon>Ascomycota</taxon>
        <taxon>Pezizomycotina</taxon>
        <taxon>Sordariomycetes</taxon>
        <taxon>Hypocreomycetidae</taxon>
        <taxon>Hypocreales</taxon>
        <taxon>Cordycipitaceae</taxon>
        <taxon>Akanthomyces</taxon>
        <taxon>Cordyceps confragosa</taxon>
    </lineage>
</organism>
<feature type="binding site" evidence="1">
    <location>
        <position position="262"/>
    </location>
    <ligand>
        <name>Zn(2+)</name>
        <dbReference type="ChEBI" id="CHEBI:29105"/>
    </ligand>
</feature>
<dbReference type="PRINTS" id="PR01950">
    <property type="entry name" value="LANCSUPER"/>
</dbReference>
<comment type="caution">
    <text evidence="2">The sequence shown here is derived from an EMBL/GenBank/DDBJ whole genome shotgun (WGS) entry which is preliminary data.</text>
</comment>
<proteinExistence type="predicted"/>
<dbReference type="InterPro" id="IPR012341">
    <property type="entry name" value="6hp_glycosidase-like_sf"/>
</dbReference>
<dbReference type="GO" id="GO:0031179">
    <property type="term" value="P:peptide modification"/>
    <property type="evidence" value="ECO:0007669"/>
    <property type="project" value="InterPro"/>
</dbReference>
<keyword evidence="3" id="KW-1185">Reference proteome</keyword>
<dbReference type="EMBL" id="AZHF01000005">
    <property type="protein sequence ID" value="OAA75336.1"/>
    <property type="molecule type" value="Genomic_DNA"/>
</dbReference>
<keyword evidence="1" id="KW-0479">Metal-binding</keyword>
<dbReference type="InterPro" id="IPR007822">
    <property type="entry name" value="LANC-like"/>
</dbReference>
<feature type="binding site" evidence="1">
    <location>
        <position position="311"/>
    </location>
    <ligand>
        <name>Zn(2+)</name>
        <dbReference type="ChEBI" id="CHEBI:29105"/>
    </ligand>
</feature>
<dbReference type="GO" id="GO:0046872">
    <property type="term" value="F:metal ion binding"/>
    <property type="evidence" value="ECO:0007669"/>
    <property type="project" value="UniProtKB-KW"/>
</dbReference>
<dbReference type="PANTHER" id="PTHR12736">
    <property type="entry name" value="LANC-LIKE PROTEIN"/>
    <property type="match status" value="1"/>
</dbReference>
<name>A0A168FLC1_CORDF</name>
<dbReference type="OrthoDB" id="10257263at2759"/>